<evidence type="ECO:0000256" key="2">
    <source>
        <dbReference type="ARBA" id="ARBA00022801"/>
    </source>
</evidence>
<dbReference type="GO" id="GO:0030968">
    <property type="term" value="P:endoplasmic reticulum unfolded protein response"/>
    <property type="evidence" value="ECO:0007669"/>
    <property type="project" value="TreeGrafter"/>
</dbReference>
<dbReference type="PROSITE" id="PS50802">
    <property type="entry name" value="OTU"/>
    <property type="match status" value="1"/>
</dbReference>
<sequence>MGRAQVVGMGGISSGAVCAYRDRSGMASMPIGFVAPWEMKGFGSGALEELVGRAQRHAANGMGQVFRILRVKGDGRCLFRSIAKNLALFGGRSLPERLEKQDADALREAAFQVICVDKREEFRKKGIIEGDIANYCTRMRNPDFYGGEPEMFVLAEVLQTPIGVYLQISHNKFQKLVMYGAQFAKKTKDEIRVLYNGTNHYDALI</sequence>
<dbReference type="CDD" id="cd22746">
    <property type="entry name" value="OTU_plant_OTU3_4-like"/>
    <property type="match status" value="1"/>
</dbReference>
<keyword evidence="2 3" id="KW-0378">Hydrolase</keyword>
<dbReference type="InterPro" id="IPR038765">
    <property type="entry name" value="Papain-like_cys_pep_sf"/>
</dbReference>
<keyword evidence="3" id="KW-0788">Thiol protease</keyword>
<comment type="function">
    <text evidence="3">Hydrolase that can remove conjugated ubiquitin from proteins and may therefore play an important regulatory role at the level of protein turnover by preventing degradation.</text>
</comment>
<keyword evidence="3" id="KW-0833">Ubl conjugation pathway</keyword>
<dbReference type="GO" id="GO:0036503">
    <property type="term" value="P:ERAD pathway"/>
    <property type="evidence" value="ECO:0007669"/>
    <property type="project" value="TreeGrafter"/>
</dbReference>
<evidence type="ECO:0000256" key="3">
    <source>
        <dbReference type="RuleBase" id="RU367104"/>
    </source>
</evidence>
<feature type="domain" description="OTU" evidence="4">
    <location>
        <begin position="66"/>
        <end position="205"/>
    </location>
</feature>
<dbReference type="Gene3D" id="3.90.70.80">
    <property type="match status" value="1"/>
</dbReference>
<name>A0A7S3A5A5_9RHOD</name>
<keyword evidence="3" id="KW-0645">Protease</keyword>
<dbReference type="GO" id="GO:0005829">
    <property type="term" value="C:cytosol"/>
    <property type="evidence" value="ECO:0007669"/>
    <property type="project" value="TreeGrafter"/>
</dbReference>
<dbReference type="EC" id="3.4.19.12" evidence="3"/>
<accession>A0A7S3A5A5</accession>
<dbReference type="Pfam" id="PF02338">
    <property type="entry name" value="OTU"/>
    <property type="match status" value="1"/>
</dbReference>
<dbReference type="SUPFAM" id="SSF54001">
    <property type="entry name" value="Cysteine proteinases"/>
    <property type="match status" value="1"/>
</dbReference>
<dbReference type="PANTHER" id="PTHR13312">
    <property type="entry name" value="HIV-INDUCED PROTEIN-7-LIKE PROTEASE"/>
    <property type="match status" value="1"/>
</dbReference>
<protein>
    <recommendedName>
        <fullName evidence="3">Ubiquitin thioesterase OTU</fullName>
        <ecNumber evidence="3">3.4.19.12</ecNumber>
    </recommendedName>
</protein>
<gene>
    <name evidence="5" type="ORF">RMAR00112_LOCUS29258</name>
</gene>
<dbReference type="GO" id="GO:0005634">
    <property type="term" value="C:nucleus"/>
    <property type="evidence" value="ECO:0007669"/>
    <property type="project" value="TreeGrafter"/>
</dbReference>
<comment type="subcellular location">
    <subcellularLocation>
        <location evidence="3">Cytoplasm</location>
    </subcellularLocation>
</comment>
<proteinExistence type="predicted"/>
<dbReference type="AlphaFoldDB" id="A0A7S3A5A5"/>
<dbReference type="GO" id="GO:0016579">
    <property type="term" value="P:protein deubiquitination"/>
    <property type="evidence" value="ECO:0007669"/>
    <property type="project" value="TreeGrafter"/>
</dbReference>
<organism evidence="5">
    <name type="scientific">Rhodosorus marinus</name>
    <dbReference type="NCBI Taxonomy" id="101924"/>
    <lineage>
        <taxon>Eukaryota</taxon>
        <taxon>Rhodophyta</taxon>
        <taxon>Stylonematophyceae</taxon>
        <taxon>Stylonematales</taxon>
        <taxon>Stylonemataceae</taxon>
        <taxon>Rhodosorus</taxon>
    </lineage>
</organism>
<evidence type="ECO:0000256" key="1">
    <source>
        <dbReference type="ARBA" id="ARBA00000707"/>
    </source>
</evidence>
<dbReference type="PANTHER" id="PTHR13312:SF0">
    <property type="entry name" value="UBIQUITIN THIOESTERASE OTU1"/>
    <property type="match status" value="1"/>
</dbReference>
<reference evidence="5" key="1">
    <citation type="submission" date="2021-01" db="EMBL/GenBank/DDBJ databases">
        <authorList>
            <person name="Corre E."/>
            <person name="Pelletier E."/>
            <person name="Niang G."/>
            <person name="Scheremetjew M."/>
            <person name="Finn R."/>
            <person name="Kale V."/>
            <person name="Holt S."/>
            <person name="Cochrane G."/>
            <person name="Meng A."/>
            <person name="Brown T."/>
            <person name="Cohen L."/>
        </authorList>
    </citation>
    <scope>NUCLEOTIDE SEQUENCE</scope>
    <source>
        <strain evidence="5">CCMP 769</strain>
    </source>
</reference>
<dbReference type="EMBL" id="HBHW01038098">
    <property type="protein sequence ID" value="CAE0061192.1"/>
    <property type="molecule type" value="Transcribed_RNA"/>
</dbReference>
<dbReference type="InterPro" id="IPR003323">
    <property type="entry name" value="OTU_dom"/>
</dbReference>
<keyword evidence="3" id="KW-0963">Cytoplasm</keyword>
<evidence type="ECO:0000313" key="5">
    <source>
        <dbReference type="EMBL" id="CAE0061192.1"/>
    </source>
</evidence>
<evidence type="ECO:0000259" key="4">
    <source>
        <dbReference type="PROSITE" id="PS50802"/>
    </source>
</evidence>
<dbReference type="GO" id="GO:0004843">
    <property type="term" value="F:cysteine-type deubiquitinase activity"/>
    <property type="evidence" value="ECO:0007669"/>
    <property type="project" value="UniProtKB-UniRule"/>
</dbReference>
<comment type="catalytic activity">
    <reaction evidence="1 3">
        <text>Thiol-dependent hydrolysis of ester, thioester, amide, peptide and isopeptide bonds formed by the C-terminal Gly of ubiquitin (a 76-residue protein attached to proteins as an intracellular targeting signal).</text>
        <dbReference type="EC" id="3.4.19.12"/>
    </reaction>
</comment>